<comment type="similarity">
    <text evidence="22">Belongs to the Dus family. Dus4 subfamily.</text>
</comment>
<evidence type="ECO:0000256" key="7">
    <source>
        <dbReference type="ARBA" id="ARBA00022643"/>
    </source>
</evidence>
<dbReference type="CDD" id="cd02801">
    <property type="entry name" value="DUS_like_FMN"/>
    <property type="match status" value="1"/>
</dbReference>
<evidence type="ECO:0000256" key="13">
    <source>
        <dbReference type="ARBA" id="ARBA00022927"/>
    </source>
</evidence>
<dbReference type="Pfam" id="PF18035">
    <property type="entry name" value="Bap31_Bap29_C"/>
    <property type="match status" value="1"/>
</dbReference>
<evidence type="ECO:0000256" key="4">
    <source>
        <dbReference type="ARBA" id="ARBA00007956"/>
    </source>
</evidence>
<feature type="region of interest" description="Disordered" evidence="26">
    <location>
        <begin position="1083"/>
        <end position="1102"/>
    </location>
</feature>
<evidence type="ECO:0000256" key="16">
    <source>
        <dbReference type="ARBA" id="ARBA00023054"/>
    </source>
</evidence>
<feature type="transmembrane region" description="Helical" evidence="27">
    <location>
        <begin position="693"/>
        <end position="715"/>
    </location>
</feature>
<dbReference type="InterPro" id="IPR001902">
    <property type="entry name" value="SLC26A/SulP_fam"/>
</dbReference>
<dbReference type="InterPro" id="IPR035587">
    <property type="entry name" value="DUS-like_FMN-bd"/>
</dbReference>
<dbReference type="GO" id="GO:0102266">
    <property type="term" value="F:tRNA-dihydrouridine20a synthase activity"/>
    <property type="evidence" value="ECO:0007669"/>
    <property type="project" value="UniProtKB-EC"/>
</dbReference>
<reference evidence="29" key="1">
    <citation type="submission" date="2019-10" db="EMBL/GenBank/DDBJ databases">
        <title>The sequence and de novo assembly of the wild yak genome.</title>
        <authorList>
            <person name="Liu Y."/>
        </authorList>
    </citation>
    <scope>NUCLEOTIDE SEQUENCE [LARGE SCALE GENOMIC DNA]</scope>
    <source>
        <strain evidence="29">WY2019</strain>
    </source>
</reference>
<comment type="catalytic activity">
    <reaction evidence="21">
        <text>5,6-dihydrouridine(20a) in tRNA + NADP(+) = uridine(20a) in tRNA + NADPH + H(+)</text>
        <dbReference type="Rhea" id="RHEA:53344"/>
        <dbReference type="Rhea" id="RHEA-COMP:13535"/>
        <dbReference type="Rhea" id="RHEA-COMP:13536"/>
        <dbReference type="ChEBI" id="CHEBI:15378"/>
        <dbReference type="ChEBI" id="CHEBI:57783"/>
        <dbReference type="ChEBI" id="CHEBI:58349"/>
        <dbReference type="ChEBI" id="CHEBI:65315"/>
        <dbReference type="ChEBI" id="CHEBI:74443"/>
        <dbReference type="EC" id="1.3.1.90"/>
    </reaction>
    <physiologicalReaction direction="right-to-left" evidence="21">
        <dbReference type="Rhea" id="RHEA:53346"/>
    </physiologicalReaction>
</comment>
<feature type="transmembrane region" description="Helical" evidence="27">
    <location>
        <begin position="860"/>
        <end position="882"/>
    </location>
</feature>
<dbReference type="GO" id="GO:0006915">
    <property type="term" value="P:apoptotic process"/>
    <property type="evidence" value="ECO:0007669"/>
    <property type="project" value="UniProtKB-KW"/>
</dbReference>
<proteinExistence type="inferred from homology"/>
<evidence type="ECO:0000256" key="11">
    <source>
        <dbReference type="ARBA" id="ARBA00022824"/>
    </source>
</evidence>
<feature type="transmembrane region" description="Helical" evidence="27">
    <location>
        <begin position="775"/>
        <end position="792"/>
    </location>
</feature>
<dbReference type="PROSITE" id="PS01136">
    <property type="entry name" value="UPF0034"/>
    <property type="match status" value="1"/>
</dbReference>
<feature type="transmembrane region" description="Helical" evidence="27">
    <location>
        <begin position="722"/>
        <end position="739"/>
    </location>
</feature>
<feature type="domain" description="STAS" evidence="28">
    <location>
        <begin position="1010"/>
        <end position="1205"/>
    </location>
</feature>
<dbReference type="Pfam" id="PF00916">
    <property type="entry name" value="Sulfate_transp"/>
    <property type="match status" value="1"/>
</dbReference>
<dbReference type="GO" id="GO:0008271">
    <property type="term" value="F:secondary active sulfate transmembrane transporter activity"/>
    <property type="evidence" value="ECO:0007669"/>
    <property type="project" value="InterPro"/>
</dbReference>
<evidence type="ECO:0000313" key="29">
    <source>
        <dbReference type="EMBL" id="MXQ85326.1"/>
    </source>
</evidence>
<dbReference type="EMBL" id="VBQZ03000025">
    <property type="protein sequence ID" value="MXQ85326.1"/>
    <property type="molecule type" value="Genomic_DNA"/>
</dbReference>
<comment type="cofactor">
    <cofactor evidence="1">
        <name>FMN</name>
        <dbReference type="ChEBI" id="CHEBI:58210"/>
    </cofactor>
</comment>
<evidence type="ECO:0000256" key="14">
    <source>
        <dbReference type="ARBA" id="ARBA00022989"/>
    </source>
</evidence>
<feature type="transmembrane region" description="Helical" evidence="27">
    <location>
        <begin position="825"/>
        <end position="848"/>
    </location>
</feature>
<keyword evidence="13" id="KW-0653">Protein transport</keyword>
<evidence type="ECO:0000256" key="19">
    <source>
        <dbReference type="ARBA" id="ARBA00051779"/>
    </source>
</evidence>
<feature type="transmembrane region" description="Helical" evidence="27">
    <location>
        <begin position="954"/>
        <end position="986"/>
    </location>
</feature>
<sequence length="1278" mass="143245">MKSDYIQTTTCQERRKDPIEMFHSGQLVKVCAPMVRYSKLSFRTLVRKYDCDLCYTPMIVAADFVRSAKARDSEFTTNQGDCPLIVQFAANDARLLSDAARIVCPYANGIDINCGCPQRWALAEGYGACLINKPELVRDMVKQVRNQVENPRFSVSIKIRIHDDLTRTVDLCRKAEATGVSWITVHGRTVEERHQPVHYEAIKIIKESMSIPIVANGDIRSLKEAENVWHTTGTDGVMVARGLLANPAMFAGYEETPLKCIWDWVDIALELGTPYMCFHQHLIGRNPPNRYSNIYDELFRRWQKIFSFSVWGKIASFWNKAFLTIIILLIVLFLDAVREVRKYSSTHTIEKSSASRPAAYEHTQMKLFRSQRNLYISGFSLFFWLLTSHIKEKLLKNYGKEEEHILEAENKKLEEDKEKLKTELKKASDALSKAQNDVMIMKMQSERLSKEYDRLLREHSELQHIPPSTVQTNEKKDKRTKGLEPPPLPEYSCSYVVSRPVYNELAFQQQYEQRPKERKTLRENLAQGCSCSRKRTLRMVKTLLPILDWLPKYRIKEWLLSDIISGVSTGLVGTLQGMAYALLAAVPVGYGLYSAFFPILTYFIFGTSRHISVGPFPVVSLMVGSVVLSMAPDEHFLVSSSNGTALNTTIIDFAARDAARVLIASTLTLLVGIIQLIFGGLQIGFIVRYLADPLVGGFTTAAAFQVLVSQLKIVLNVSTKNYNGILSIIYTLIEIFQNISNTNLADFIAGLLTIIICMAVKELNDRFKHKIPVPIPIEVIVTIAATAISYGVDLEKKYNAGIVKSIPSGFLPPAMPSVSLFSEMLTASFSISVVAYAIAVSVGKVYAIKHDYTIDGNQEFIAFGISNIFSGLFSCFVATTALSRTAVQESTGGKTQVAGIISAGVVMIAIVALGKLLEPLQKSVLAAVVIANLKGMFMQVCDVPHLWRQNKTDAVIWVFTCMASIILGLDLGLLAGLVFGFLTVVLRVQFPSWNSLGSIPSTDIYKSTKNYKNIEELEGVKILRFSSPIFYGNVDGLKKCIKSTVGFDAIRVYNKRLKALRKIQKLIKKGQLRATKNGIISGAGSSNNAFEPDEDIENPEEPDIPTKEIEIQVDWNSELPVKVNVPKVPIHSLVLDCGAVSFLDVVGVRSLRVIVKEFQRIDVNVYFASLQDHVIEKLEKCGFFNDNNIRKDIFFMTVHDAVLHLQNQVKSQEVQDSILETITLIQDCKDPLELMEAEMIEEQLDVQDERPKASGIGEREQISHLVESKEIPKLYFKG</sequence>
<dbReference type="Pfam" id="PF01207">
    <property type="entry name" value="Dus"/>
    <property type="match status" value="1"/>
</dbReference>
<dbReference type="GO" id="GO:0016192">
    <property type="term" value="P:vesicle-mediated transport"/>
    <property type="evidence" value="ECO:0007669"/>
    <property type="project" value="UniProtKB-KW"/>
</dbReference>
<organism evidence="29 30">
    <name type="scientific">Bos mutus</name>
    <name type="common">wild yak</name>
    <dbReference type="NCBI Taxonomy" id="72004"/>
    <lineage>
        <taxon>Eukaryota</taxon>
        <taxon>Metazoa</taxon>
        <taxon>Chordata</taxon>
        <taxon>Craniata</taxon>
        <taxon>Vertebrata</taxon>
        <taxon>Euteleostomi</taxon>
        <taxon>Mammalia</taxon>
        <taxon>Eutheria</taxon>
        <taxon>Laurasiatheria</taxon>
        <taxon>Artiodactyla</taxon>
        <taxon>Ruminantia</taxon>
        <taxon>Pecora</taxon>
        <taxon>Bovidae</taxon>
        <taxon>Bovinae</taxon>
        <taxon>Bos</taxon>
    </lineage>
</organism>
<keyword evidence="14 27" id="KW-1133">Transmembrane helix</keyword>
<feature type="transmembrane region" description="Helical" evidence="27">
    <location>
        <begin position="374"/>
        <end position="390"/>
    </location>
</feature>
<dbReference type="InterPro" id="IPR002645">
    <property type="entry name" value="STAS_dom"/>
</dbReference>
<keyword evidence="7" id="KW-0288">FMN</keyword>
<dbReference type="GO" id="GO:0050660">
    <property type="term" value="F:flavin adenine dinucleotide binding"/>
    <property type="evidence" value="ECO:0007669"/>
    <property type="project" value="InterPro"/>
</dbReference>
<dbReference type="Proteomes" id="UP000322234">
    <property type="component" value="Unassembled WGS sequence"/>
</dbReference>
<keyword evidence="6" id="KW-0285">Flavoprotein</keyword>
<dbReference type="InterPro" id="IPR041672">
    <property type="entry name" value="Bap31/Bap29_C"/>
</dbReference>
<dbReference type="InterPro" id="IPR040463">
    <property type="entry name" value="BAP29/BAP31_N"/>
</dbReference>
<evidence type="ECO:0000256" key="6">
    <source>
        <dbReference type="ARBA" id="ARBA00022630"/>
    </source>
</evidence>
<feature type="transmembrane region" description="Helical" evidence="27">
    <location>
        <begin position="897"/>
        <end position="917"/>
    </location>
</feature>
<keyword evidence="10" id="KW-0053">Apoptosis</keyword>
<evidence type="ECO:0000256" key="23">
    <source>
        <dbReference type="ARBA" id="ARBA00066483"/>
    </source>
</evidence>
<evidence type="ECO:0000256" key="18">
    <source>
        <dbReference type="ARBA" id="ARBA00050434"/>
    </source>
</evidence>
<name>A0A6B0RB13_9CETA</name>
<evidence type="ECO:0000256" key="5">
    <source>
        <dbReference type="ARBA" id="ARBA00022448"/>
    </source>
</evidence>
<dbReference type="Gene3D" id="1.20.5.110">
    <property type="match status" value="1"/>
</dbReference>
<dbReference type="GO" id="GO:0005789">
    <property type="term" value="C:endoplasmic reticulum membrane"/>
    <property type="evidence" value="ECO:0007669"/>
    <property type="project" value="UniProtKB-SubCell"/>
</dbReference>
<evidence type="ECO:0000256" key="10">
    <source>
        <dbReference type="ARBA" id="ARBA00022703"/>
    </source>
</evidence>
<dbReference type="FunFam" id="1.20.5.110:FF:000011">
    <property type="entry name" value="B-cell receptor-associated protein 29"/>
    <property type="match status" value="1"/>
</dbReference>
<dbReference type="InterPro" id="IPR011547">
    <property type="entry name" value="SLC26A/SulP_dom"/>
</dbReference>
<dbReference type="Gene3D" id="3.30.750.24">
    <property type="entry name" value="STAS domain"/>
    <property type="match status" value="1"/>
</dbReference>
<evidence type="ECO:0000256" key="27">
    <source>
        <dbReference type="SAM" id="Phobius"/>
    </source>
</evidence>
<evidence type="ECO:0000256" key="25">
    <source>
        <dbReference type="ARBA" id="ARBA00075658"/>
    </source>
</evidence>
<dbReference type="AlphaFoldDB" id="A0A6B0RB13"/>
<dbReference type="EC" id="1.3.1.90" evidence="23"/>
<feature type="transmembrane region" description="Helical" evidence="27">
    <location>
        <begin position="310"/>
        <end position="334"/>
    </location>
</feature>
<evidence type="ECO:0000256" key="9">
    <source>
        <dbReference type="ARBA" id="ARBA00022694"/>
    </source>
</evidence>
<dbReference type="InterPro" id="IPR018045">
    <property type="entry name" value="S04_transporter_CS"/>
</dbReference>
<evidence type="ECO:0000256" key="1">
    <source>
        <dbReference type="ARBA" id="ARBA00001917"/>
    </source>
</evidence>
<comment type="caution">
    <text evidence="29">The sequence shown here is derived from an EMBL/GenBank/DDBJ whole genome shotgun (WGS) entry which is preliminary data.</text>
</comment>
<dbReference type="InterPro" id="IPR036513">
    <property type="entry name" value="STAS_dom_sf"/>
</dbReference>
<comment type="catalytic activity">
    <reaction evidence="19">
        <text>5,6-dihydrouridine(20a) in tRNA + NAD(+) = uridine(20a) in tRNA + NADH + H(+)</text>
        <dbReference type="Rhea" id="RHEA:53348"/>
        <dbReference type="Rhea" id="RHEA-COMP:13535"/>
        <dbReference type="Rhea" id="RHEA-COMP:13536"/>
        <dbReference type="ChEBI" id="CHEBI:15378"/>
        <dbReference type="ChEBI" id="CHEBI:57540"/>
        <dbReference type="ChEBI" id="CHEBI:57945"/>
        <dbReference type="ChEBI" id="CHEBI:65315"/>
        <dbReference type="ChEBI" id="CHEBI:74443"/>
        <dbReference type="EC" id="1.3.1.90"/>
    </reaction>
    <physiologicalReaction direction="right-to-left" evidence="19">
        <dbReference type="Rhea" id="RHEA:53350"/>
    </physiologicalReaction>
</comment>
<keyword evidence="5" id="KW-0813">Transport</keyword>
<comment type="similarity">
    <text evidence="4">Belongs to the BCAP29/BCAP31 family.</text>
</comment>
<dbReference type="Gene3D" id="3.20.20.70">
    <property type="entry name" value="Aldolase class I"/>
    <property type="match status" value="1"/>
</dbReference>
<comment type="catalytic activity">
    <reaction evidence="20">
        <text>5,6-dihydrouridine(20b) in tRNA + NAD(+) = uridine(20b) in tRNA + NADH + H(+)</text>
        <dbReference type="Rhea" id="RHEA:53352"/>
        <dbReference type="Rhea" id="RHEA-COMP:13537"/>
        <dbReference type="Rhea" id="RHEA-COMP:13538"/>
        <dbReference type="ChEBI" id="CHEBI:15378"/>
        <dbReference type="ChEBI" id="CHEBI:57540"/>
        <dbReference type="ChEBI" id="CHEBI:57945"/>
        <dbReference type="ChEBI" id="CHEBI:65315"/>
        <dbReference type="ChEBI" id="CHEBI:74443"/>
        <dbReference type="EC" id="1.3.1.90"/>
    </reaction>
    <physiologicalReaction direction="right-to-left" evidence="20">
        <dbReference type="Rhea" id="RHEA:53354"/>
    </physiologicalReaction>
</comment>
<dbReference type="CDD" id="cd07042">
    <property type="entry name" value="STAS_SulP_like_sulfate_transporter"/>
    <property type="match status" value="1"/>
</dbReference>
<comment type="function">
    <text evidence="2">Catalyzes the synthesis of dihydrouridine, a modified base found in the D-loop of most tRNAs.</text>
</comment>
<dbReference type="NCBIfam" id="TIGR00815">
    <property type="entry name" value="sulP"/>
    <property type="match status" value="1"/>
</dbReference>
<feature type="compositionally biased region" description="Basic and acidic residues" evidence="26">
    <location>
        <begin position="473"/>
        <end position="482"/>
    </location>
</feature>
<feature type="transmembrane region" description="Helical" evidence="27">
    <location>
        <begin position="745"/>
        <end position="763"/>
    </location>
</feature>
<dbReference type="GO" id="GO:0015031">
    <property type="term" value="P:protein transport"/>
    <property type="evidence" value="ECO:0007669"/>
    <property type="project" value="UniProtKB-KW"/>
</dbReference>
<evidence type="ECO:0000256" key="3">
    <source>
        <dbReference type="ARBA" id="ARBA00004477"/>
    </source>
</evidence>
<comment type="catalytic activity">
    <reaction evidence="18">
        <text>5,6-dihydrouridine(20b) in tRNA + NADP(+) = uridine(20b) in tRNA + NADPH + H(+)</text>
        <dbReference type="Rhea" id="RHEA:53356"/>
        <dbReference type="Rhea" id="RHEA-COMP:13537"/>
        <dbReference type="Rhea" id="RHEA-COMP:13538"/>
        <dbReference type="ChEBI" id="CHEBI:15378"/>
        <dbReference type="ChEBI" id="CHEBI:57783"/>
        <dbReference type="ChEBI" id="CHEBI:58349"/>
        <dbReference type="ChEBI" id="CHEBI:65315"/>
        <dbReference type="ChEBI" id="CHEBI:74443"/>
        <dbReference type="EC" id="1.3.1.90"/>
    </reaction>
    <physiologicalReaction direction="right-to-left" evidence="18">
        <dbReference type="Rhea" id="RHEA:53358"/>
    </physiologicalReaction>
</comment>
<keyword evidence="17 27" id="KW-0472">Membrane</keyword>
<keyword evidence="12" id="KW-0931">ER-Golgi transport</keyword>
<evidence type="ECO:0000256" key="12">
    <source>
        <dbReference type="ARBA" id="ARBA00022892"/>
    </source>
</evidence>
<dbReference type="InterPro" id="IPR013785">
    <property type="entry name" value="Aldolase_TIM"/>
</dbReference>
<dbReference type="InterPro" id="IPR018517">
    <property type="entry name" value="tRNA_hU_synthase_CS"/>
</dbReference>
<dbReference type="Pfam" id="PF05529">
    <property type="entry name" value="Bap31"/>
    <property type="match status" value="1"/>
</dbReference>
<keyword evidence="15" id="KW-0560">Oxidoreductase</keyword>
<feature type="region of interest" description="Disordered" evidence="26">
    <location>
        <begin position="463"/>
        <end position="487"/>
    </location>
</feature>
<protein>
    <recommendedName>
        <fullName evidence="24">tRNA-dihydrouridine(20a/20b) synthase [NAD(P)+]-like</fullName>
        <ecNumber evidence="23">1.3.1.90</ecNumber>
    </recommendedName>
    <alternativeName>
        <fullName evidence="25">tRNA-dihydrouridine synthase 4-like</fullName>
    </alternativeName>
</protein>
<evidence type="ECO:0000256" key="2">
    <source>
        <dbReference type="ARBA" id="ARBA00002468"/>
    </source>
</evidence>
<feature type="compositionally biased region" description="Acidic residues" evidence="26">
    <location>
        <begin position="1091"/>
        <end position="1102"/>
    </location>
</feature>
<dbReference type="PANTHER" id="PTHR11814">
    <property type="entry name" value="SULFATE TRANSPORTER"/>
    <property type="match status" value="1"/>
</dbReference>
<evidence type="ECO:0000256" key="21">
    <source>
        <dbReference type="ARBA" id="ARBA00052996"/>
    </source>
</evidence>
<evidence type="ECO:0000256" key="20">
    <source>
        <dbReference type="ARBA" id="ARBA00051932"/>
    </source>
</evidence>
<gene>
    <name evidence="29" type="ORF">E5288_WYG014398</name>
</gene>
<dbReference type="PROSITE" id="PS01130">
    <property type="entry name" value="SLC26A"/>
    <property type="match status" value="1"/>
</dbReference>
<feature type="transmembrane region" description="Helical" evidence="27">
    <location>
        <begin position="580"/>
        <end position="605"/>
    </location>
</feature>
<keyword evidence="16" id="KW-0175">Coiled coil</keyword>
<evidence type="ECO:0000256" key="8">
    <source>
        <dbReference type="ARBA" id="ARBA00022692"/>
    </source>
</evidence>
<dbReference type="SUPFAM" id="SSF51395">
    <property type="entry name" value="FMN-linked oxidoreductases"/>
    <property type="match status" value="1"/>
</dbReference>
<evidence type="ECO:0000259" key="28">
    <source>
        <dbReference type="PROSITE" id="PS50801"/>
    </source>
</evidence>
<dbReference type="Pfam" id="PF01740">
    <property type="entry name" value="STAS"/>
    <property type="match status" value="1"/>
</dbReference>
<keyword evidence="11" id="KW-0256">Endoplasmic reticulum</keyword>
<dbReference type="PROSITE" id="PS50801">
    <property type="entry name" value="STAS"/>
    <property type="match status" value="1"/>
</dbReference>
<evidence type="ECO:0000256" key="22">
    <source>
        <dbReference type="ARBA" id="ARBA00060741"/>
    </source>
</evidence>
<keyword evidence="9" id="KW-0819">tRNA processing</keyword>
<evidence type="ECO:0000313" key="30">
    <source>
        <dbReference type="Proteomes" id="UP000322234"/>
    </source>
</evidence>
<accession>A0A6B0RB13</accession>
<dbReference type="SUPFAM" id="SSF52091">
    <property type="entry name" value="SpoIIaa-like"/>
    <property type="match status" value="1"/>
</dbReference>
<evidence type="ECO:0000256" key="15">
    <source>
        <dbReference type="ARBA" id="ARBA00023002"/>
    </source>
</evidence>
<comment type="subcellular location">
    <subcellularLocation>
        <location evidence="3">Endoplasmic reticulum membrane</location>
        <topology evidence="3">Multi-pass membrane protein</topology>
    </subcellularLocation>
</comment>
<evidence type="ECO:0000256" key="26">
    <source>
        <dbReference type="SAM" id="MobiDB-lite"/>
    </source>
</evidence>
<dbReference type="FunFam" id="3.20.20.70:FF:000100">
    <property type="entry name" value="tRNA-dihydrouridine synthase"/>
    <property type="match status" value="1"/>
</dbReference>
<evidence type="ECO:0000256" key="17">
    <source>
        <dbReference type="ARBA" id="ARBA00023136"/>
    </source>
</evidence>
<keyword evidence="8 27" id="KW-0812">Transmembrane</keyword>
<evidence type="ECO:0000256" key="24">
    <source>
        <dbReference type="ARBA" id="ARBA00073608"/>
    </source>
</evidence>
<keyword evidence="30" id="KW-1185">Reference proteome</keyword>
<feature type="transmembrane region" description="Helical" evidence="27">
    <location>
        <begin position="661"/>
        <end position="687"/>
    </location>
</feature>